<protein>
    <submittedName>
        <fullName evidence="2">Glycosyl transferase</fullName>
    </submittedName>
</protein>
<sequence length="375" mass="39220">MRVLHVEGGAELYGGAQQVLYLLEGLAGQGVDSHLACRPGCTLVRRAAPFAQVHAIPMGGDLDLGIIRRLGRVIRDVRPDLVHLHSRIGADVMGALAARRAGVPVVHTRRVDNPEPRWLAAAKYRLHHRVIAISEGIARVLLAAGLAEGKLRVVRSAVDPTPYAGGCDWTALAGVLGAAPGGAARSGPVIAVVAQLIERKGHRFLLDALPAILAAVPDVQVLFFGKGPMAGPLQERIDRDGLAAHVRLMGYREDLPRVLPCMDLLVHPATLEGLGVSLLQASAAGVPIVASRVGGIPEAVRDGVNGRLVPPADVPALTAAILDLLMAADLRRRMGEAGRDLVAREFSVAGMVAGNLAVYRELLAGAAPASSPAAR</sequence>
<dbReference type="Proteomes" id="UP000748752">
    <property type="component" value="Unassembled WGS sequence"/>
</dbReference>
<organism evidence="2 3">
    <name type="scientific">Thiohalocapsa halophila</name>
    <dbReference type="NCBI Taxonomy" id="69359"/>
    <lineage>
        <taxon>Bacteria</taxon>
        <taxon>Pseudomonadati</taxon>
        <taxon>Pseudomonadota</taxon>
        <taxon>Gammaproteobacteria</taxon>
        <taxon>Chromatiales</taxon>
        <taxon>Chromatiaceae</taxon>
        <taxon>Thiohalocapsa</taxon>
    </lineage>
</organism>
<keyword evidence="3" id="KW-1185">Reference proteome</keyword>
<evidence type="ECO:0000313" key="2">
    <source>
        <dbReference type="EMBL" id="MBK1629181.1"/>
    </source>
</evidence>
<feature type="domain" description="Glycosyltransferase subfamily 4-like N-terminal" evidence="1">
    <location>
        <begin position="14"/>
        <end position="160"/>
    </location>
</feature>
<keyword evidence="2" id="KW-0808">Transferase</keyword>
<evidence type="ECO:0000313" key="3">
    <source>
        <dbReference type="Proteomes" id="UP000748752"/>
    </source>
</evidence>
<gene>
    <name evidence="2" type="ORF">CKO31_00235</name>
</gene>
<dbReference type="Pfam" id="PF13439">
    <property type="entry name" value="Glyco_transf_4"/>
    <property type="match status" value="1"/>
</dbReference>
<name>A0ABS1CB63_9GAMM</name>
<evidence type="ECO:0000259" key="1">
    <source>
        <dbReference type="Pfam" id="PF13439"/>
    </source>
</evidence>
<dbReference type="Pfam" id="PF13692">
    <property type="entry name" value="Glyco_trans_1_4"/>
    <property type="match status" value="1"/>
</dbReference>
<accession>A0ABS1CB63</accession>
<comment type="caution">
    <text evidence="2">The sequence shown here is derived from an EMBL/GenBank/DDBJ whole genome shotgun (WGS) entry which is preliminary data.</text>
</comment>
<reference evidence="2 3" key="1">
    <citation type="journal article" date="2020" name="Microorganisms">
        <title>Osmotic Adaptation and Compatible Solute Biosynthesis of Phototrophic Bacteria as Revealed from Genome Analyses.</title>
        <authorList>
            <person name="Imhoff J.F."/>
            <person name="Rahn T."/>
            <person name="Kunzel S."/>
            <person name="Keller A."/>
            <person name="Neulinger S.C."/>
        </authorList>
    </citation>
    <scope>NUCLEOTIDE SEQUENCE [LARGE SCALE GENOMIC DNA]</scope>
    <source>
        <strain evidence="2 3">DSM 6210</strain>
    </source>
</reference>
<dbReference type="EMBL" id="NRRV01000001">
    <property type="protein sequence ID" value="MBK1629181.1"/>
    <property type="molecule type" value="Genomic_DNA"/>
</dbReference>
<dbReference type="Gene3D" id="3.40.50.2000">
    <property type="entry name" value="Glycogen Phosphorylase B"/>
    <property type="match status" value="2"/>
</dbReference>
<proteinExistence type="predicted"/>
<dbReference type="GO" id="GO:0016740">
    <property type="term" value="F:transferase activity"/>
    <property type="evidence" value="ECO:0007669"/>
    <property type="project" value="UniProtKB-KW"/>
</dbReference>
<dbReference type="PANTHER" id="PTHR12526">
    <property type="entry name" value="GLYCOSYLTRANSFERASE"/>
    <property type="match status" value="1"/>
</dbReference>
<dbReference type="RefSeq" id="WP_200232845.1">
    <property type="nucleotide sequence ID" value="NZ_NRRV01000001.1"/>
</dbReference>
<dbReference type="SUPFAM" id="SSF53756">
    <property type="entry name" value="UDP-Glycosyltransferase/glycogen phosphorylase"/>
    <property type="match status" value="1"/>
</dbReference>
<dbReference type="InterPro" id="IPR028098">
    <property type="entry name" value="Glyco_trans_4-like_N"/>
</dbReference>